<dbReference type="SUPFAM" id="SSF50249">
    <property type="entry name" value="Nucleic acid-binding proteins"/>
    <property type="match status" value="1"/>
</dbReference>
<protein>
    <recommendedName>
        <fullName evidence="11">DNA replication licensing factor MCM4</fullName>
        <ecNumber evidence="11">3.6.4.12</ecNumber>
    </recommendedName>
</protein>
<dbReference type="Pfam" id="PF00493">
    <property type="entry name" value="MCM"/>
    <property type="match status" value="1"/>
</dbReference>
<feature type="domain" description="MCM C-terminal AAA(+) ATPase" evidence="13">
    <location>
        <begin position="495"/>
        <end position="701"/>
    </location>
</feature>
<proteinExistence type="inferred from homology"/>
<dbReference type="GO" id="GO:0005524">
    <property type="term" value="F:ATP binding"/>
    <property type="evidence" value="ECO:0007669"/>
    <property type="project" value="UniProtKB-UniRule"/>
</dbReference>
<dbReference type="RefSeq" id="XP_020428118.1">
    <property type="nucleotide sequence ID" value="XM_020581331.1"/>
</dbReference>
<feature type="compositionally biased region" description="Low complexity" evidence="12">
    <location>
        <begin position="27"/>
        <end position="46"/>
    </location>
</feature>
<comment type="subunit">
    <text evidence="11">Component of the MCM2-7 complex.</text>
</comment>
<dbReference type="InterPro" id="IPR036388">
    <property type="entry name" value="WH-like_DNA-bd_sf"/>
</dbReference>
<evidence type="ECO:0000256" key="5">
    <source>
        <dbReference type="ARBA" id="ARBA00022801"/>
    </source>
</evidence>
<feature type="region of interest" description="Disordered" evidence="12">
    <location>
        <begin position="165"/>
        <end position="199"/>
    </location>
</feature>
<evidence type="ECO:0000256" key="7">
    <source>
        <dbReference type="ARBA" id="ARBA00022840"/>
    </source>
</evidence>
<name>D3BRF2_HETP5</name>
<organism evidence="14 15">
    <name type="scientific">Heterostelium pallidum (strain ATCC 26659 / Pp 5 / PN500)</name>
    <name type="common">Cellular slime mold</name>
    <name type="synonym">Polysphondylium pallidum</name>
    <dbReference type="NCBI Taxonomy" id="670386"/>
    <lineage>
        <taxon>Eukaryota</taxon>
        <taxon>Amoebozoa</taxon>
        <taxon>Evosea</taxon>
        <taxon>Eumycetozoa</taxon>
        <taxon>Dictyostelia</taxon>
        <taxon>Acytosteliales</taxon>
        <taxon>Acytosteliaceae</taxon>
        <taxon>Heterostelium</taxon>
    </lineage>
</organism>
<dbReference type="InterPro" id="IPR027417">
    <property type="entry name" value="P-loop_NTPase"/>
</dbReference>
<keyword evidence="15" id="KW-1185">Reference proteome</keyword>
<dbReference type="PANTHER" id="PTHR11630">
    <property type="entry name" value="DNA REPLICATION LICENSING FACTOR MCM FAMILY MEMBER"/>
    <property type="match status" value="1"/>
</dbReference>
<dbReference type="InterPro" id="IPR012340">
    <property type="entry name" value="NA-bd_OB-fold"/>
</dbReference>
<comment type="subcellular location">
    <subcellularLocation>
        <location evidence="1">Nucleus</location>
    </subcellularLocation>
</comment>
<dbReference type="STRING" id="670386.D3BRF2"/>
<keyword evidence="5 11" id="KW-0378">Hydrolase</keyword>
<feature type="region of interest" description="Disordered" evidence="12">
    <location>
        <begin position="1"/>
        <end position="52"/>
    </location>
</feature>
<dbReference type="AlphaFoldDB" id="D3BRF2"/>
<dbReference type="PRINTS" id="PR01657">
    <property type="entry name" value="MCMFAMILY"/>
</dbReference>
<dbReference type="PROSITE" id="PS00847">
    <property type="entry name" value="MCM_1"/>
    <property type="match status" value="1"/>
</dbReference>
<dbReference type="InterPro" id="IPR027925">
    <property type="entry name" value="MCM_N"/>
</dbReference>
<dbReference type="GO" id="GO:1902975">
    <property type="term" value="P:mitotic DNA replication initiation"/>
    <property type="evidence" value="ECO:0007669"/>
    <property type="project" value="TreeGrafter"/>
</dbReference>
<evidence type="ECO:0000256" key="10">
    <source>
        <dbReference type="RuleBase" id="RU004070"/>
    </source>
</evidence>
<evidence type="ECO:0000256" key="1">
    <source>
        <dbReference type="ARBA" id="ARBA00004123"/>
    </source>
</evidence>
<dbReference type="PROSITE" id="PS50051">
    <property type="entry name" value="MCM_2"/>
    <property type="match status" value="1"/>
</dbReference>
<comment type="similarity">
    <text evidence="2 10">Belongs to the MCM family.</text>
</comment>
<feature type="region of interest" description="Disordered" evidence="12">
    <location>
        <begin position="64"/>
        <end position="105"/>
    </location>
</feature>
<reference evidence="14 15" key="1">
    <citation type="journal article" date="2011" name="Genome Res.">
        <title>Phylogeny-wide analysis of social amoeba genomes highlights ancient origins for complex intercellular communication.</title>
        <authorList>
            <person name="Heidel A.J."/>
            <person name="Lawal H.M."/>
            <person name="Felder M."/>
            <person name="Schilde C."/>
            <person name="Helps N.R."/>
            <person name="Tunggal B."/>
            <person name="Rivero F."/>
            <person name="John U."/>
            <person name="Schleicher M."/>
            <person name="Eichinger L."/>
            <person name="Platzer M."/>
            <person name="Noegel A.A."/>
            <person name="Schaap P."/>
            <person name="Gloeckner G."/>
        </authorList>
    </citation>
    <scope>NUCLEOTIDE SEQUENCE [LARGE SCALE GENOMIC DNA]</scope>
    <source>
        <strain evidence="15">ATCC 26659 / Pp 5 / PN500</strain>
    </source>
</reference>
<dbReference type="InParanoid" id="D3BRF2"/>
<dbReference type="Pfam" id="PF17207">
    <property type="entry name" value="MCM_OB"/>
    <property type="match status" value="1"/>
</dbReference>
<dbReference type="OMA" id="AFFKCNV"/>
<dbReference type="InterPro" id="IPR018525">
    <property type="entry name" value="MCM_CS"/>
</dbReference>
<dbReference type="InterPro" id="IPR033762">
    <property type="entry name" value="MCM_OB"/>
</dbReference>
<keyword evidence="7 10" id="KW-0067">ATP-binding</keyword>
<keyword evidence="9 11" id="KW-0539">Nucleus</keyword>
<dbReference type="FunCoup" id="D3BRF2">
    <property type="interactions" value="575"/>
</dbReference>
<dbReference type="Gene3D" id="2.20.28.10">
    <property type="match status" value="1"/>
</dbReference>
<dbReference type="GO" id="GO:0017116">
    <property type="term" value="F:single-stranded DNA helicase activity"/>
    <property type="evidence" value="ECO:0007669"/>
    <property type="project" value="TreeGrafter"/>
</dbReference>
<feature type="compositionally biased region" description="Acidic residues" evidence="12">
    <location>
        <begin position="1"/>
        <end position="26"/>
    </location>
</feature>
<dbReference type="FunFam" id="3.40.50.300:FF:000217">
    <property type="entry name" value="DNA helicase"/>
    <property type="match status" value="1"/>
</dbReference>
<gene>
    <name evidence="14" type="primary">mcm4</name>
    <name evidence="14" type="ORF">PPL_10562</name>
</gene>
<dbReference type="Pfam" id="PF14551">
    <property type="entry name" value="MCM_N"/>
    <property type="match status" value="1"/>
</dbReference>
<sequence>MDPFENYEVEEDNNNNDDENPSDNENDNNNNNINNGNSSSSSSNNNRSVISKKPAAVSKINFLSTRGASKSSIDENGVGTSASSGSKDVKRGPRDKDLSYEDDDFDSYYSKTSDLANGGSQPLSSSAASAIPNEGIYIWGTNIKVSDVQVKFRVFIESFTIQKPTSTISNNNNNNNDNSDNEEEEEEEEDEMDIDGSGVRNKNNKGEVIILYLDMLRMLKENKSRHLNINMTYVYQFDQSLYYIWVRYPNEMIQLTEQEINNIFTTIYPEVLDEVTGVLTDPIELHPFNLKTTKPMRQLNPSDIDQIISIRGLIIRTSPLIPELKTGFFQCSVCNFTVETEAVKQKIVEPTRCPNQNCKILSSMKLVHNRCSFFDKQFIKLQETPDAIPEGETPHTVSMFVYRDLIDIGKPGDRVEITGVFKANASRASGTTKSLRSIYKTYIDVLYIKKTDKGRRHDDISVLSQFNSELADIDEFRVSAEREAELLSLSRRKDIYDLLTRSLAPSIWEMDDVKKGILCQLFGGSNKQGLGGSKIRGDINILMCGDPGTSKSQMLSFVHKIAPRGIYTSGKGSSAVGLTAYITRDPDTRETVLESGALVLSDEGVCCIDEFDKMSDHTRSILHEVMEQQTVSVAKAGIICSLNARTSILASANPKESRYNPRMSVVENIQLPPTLLSRFDLIYLVLDKANERHDRMLSRHIVSLYWNENPAPQWTIPRDMMTDYISYARKNINPIIQEDAGELLVKGYLEMRAQGGGRTISATPRQLESLIRTSEAHAKIRFSPVVEPVDVTEAIRLVRAALQVSATDPTTGTIDMDMINTGRSSSLRMEIEALKEAILGMMGARTTPWTQEQLFTQAKAFSKPNDNKPAFSNISQDELLDALNQLCQSEEIKVTKGINPTYILMTK</sequence>
<evidence type="ECO:0000256" key="6">
    <source>
        <dbReference type="ARBA" id="ARBA00022806"/>
    </source>
</evidence>
<dbReference type="FunFam" id="2.20.28.10:FF:000003">
    <property type="entry name" value="DNA helicase"/>
    <property type="match status" value="1"/>
</dbReference>
<evidence type="ECO:0000256" key="12">
    <source>
        <dbReference type="SAM" id="MobiDB-lite"/>
    </source>
</evidence>
<dbReference type="EC" id="3.6.4.12" evidence="11"/>
<evidence type="ECO:0000313" key="15">
    <source>
        <dbReference type="Proteomes" id="UP000001396"/>
    </source>
</evidence>
<dbReference type="InterPro" id="IPR041562">
    <property type="entry name" value="MCM_lid"/>
</dbReference>
<dbReference type="Proteomes" id="UP000001396">
    <property type="component" value="Unassembled WGS sequence"/>
</dbReference>
<dbReference type="GO" id="GO:0005634">
    <property type="term" value="C:nucleus"/>
    <property type="evidence" value="ECO:0007669"/>
    <property type="project" value="UniProtKB-SubCell"/>
</dbReference>
<dbReference type="GO" id="GO:0016887">
    <property type="term" value="F:ATP hydrolysis activity"/>
    <property type="evidence" value="ECO:0007669"/>
    <property type="project" value="RHEA"/>
</dbReference>
<dbReference type="InterPro" id="IPR031327">
    <property type="entry name" value="MCM"/>
</dbReference>
<dbReference type="GeneID" id="31366031"/>
<dbReference type="GO" id="GO:0003697">
    <property type="term" value="F:single-stranded DNA binding"/>
    <property type="evidence" value="ECO:0007669"/>
    <property type="project" value="TreeGrafter"/>
</dbReference>
<evidence type="ECO:0000256" key="8">
    <source>
        <dbReference type="ARBA" id="ARBA00023125"/>
    </source>
</evidence>
<keyword evidence="6 11" id="KW-0347">Helicase</keyword>
<dbReference type="PRINTS" id="PR01660">
    <property type="entry name" value="MCMPROTEIN4"/>
</dbReference>
<comment type="catalytic activity">
    <reaction evidence="11">
        <text>ATP + H2O = ADP + phosphate + H(+)</text>
        <dbReference type="Rhea" id="RHEA:13065"/>
        <dbReference type="ChEBI" id="CHEBI:15377"/>
        <dbReference type="ChEBI" id="CHEBI:15378"/>
        <dbReference type="ChEBI" id="CHEBI:30616"/>
        <dbReference type="ChEBI" id="CHEBI:43474"/>
        <dbReference type="ChEBI" id="CHEBI:456216"/>
        <dbReference type="EC" id="3.6.4.12"/>
    </reaction>
</comment>
<dbReference type="Pfam" id="PF17855">
    <property type="entry name" value="MCM_lid"/>
    <property type="match status" value="1"/>
</dbReference>
<dbReference type="EMBL" id="ADBJ01000050">
    <property type="protein sequence ID" value="EFA75984.1"/>
    <property type="molecule type" value="Genomic_DNA"/>
</dbReference>
<dbReference type="Gene3D" id="1.10.10.10">
    <property type="entry name" value="Winged helix-like DNA-binding domain superfamily/Winged helix DNA-binding domain"/>
    <property type="match status" value="1"/>
</dbReference>
<dbReference type="GO" id="GO:0042555">
    <property type="term" value="C:MCM complex"/>
    <property type="evidence" value="ECO:0007669"/>
    <property type="project" value="UniProtKB-UniRule"/>
</dbReference>
<feature type="compositionally biased region" description="Acidic residues" evidence="12">
    <location>
        <begin position="179"/>
        <end position="194"/>
    </location>
</feature>
<dbReference type="SUPFAM" id="SSF52540">
    <property type="entry name" value="P-loop containing nucleoside triphosphate hydrolases"/>
    <property type="match status" value="1"/>
</dbReference>
<dbReference type="Gene3D" id="2.40.50.140">
    <property type="entry name" value="Nucleic acid-binding proteins"/>
    <property type="match status" value="1"/>
</dbReference>
<dbReference type="GO" id="GO:0000727">
    <property type="term" value="P:double-strand break repair via break-induced replication"/>
    <property type="evidence" value="ECO:0007669"/>
    <property type="project" value="TreeGrafter"/>
</dbReference>
<dbReference type="Gene3D" id="3.40.50.300">
    <property type="entry name" value="P-loop containing nucleotide triphosphate hydrolases"/>
    <property type="match status" value="1"/>
</dbReference>
<feature type="compositionally biased region" description="Low complexity" evidence="12">
    <location>
        <begin position="169"/>
        <end position="178"/>
    </location>
</feature>
<dbReference type="CDD" id="cd17755">
    <property type="entry name" value="MCM4"/>
    <property type="match status" value="1"/>
</dbReference>
<evidence type="ECO:0000256" key="4">
    <source>
        <dbReference type="ARBA" id="ARBA00022741"/>
    </source>
</evidence>
<evidence type="ECO:0000256" key="3">
    <source>
        <dbReference type="ARBA" id="ARBA00022705"/>
    </source>
</evidence>
<keyword evidence="3 11" id="KW-0235">DNA replication</keyword>
<feature type="compositionally biased region" description="Basic and acidic residues" evidence="12">
    <location>
        <begin position="87"/>
        <end position="99"/>
    </location>
</feature>
<keyword evidence="4 10" id="KW-0547">Nucleotide-binding</keyword>
<keyword evidence="8 10" id="KW-0238">DNA-binding</keyword>
<evidence type="ECO:0000256" key="2">
    <source>
        <dbReference type="ARBA" id="ARBA00008010"/>
    </source>
</evidence>
<comment type="function">
    <text evidence="11">Acts as component of the MCM2-7 complex (MCM complex) which is the replicative helicase essential for 'once per cell cycle' DNA replication initiation and elongation in eukaryotic cells. The active ATPase sites in the MCM2-7 ring are formed through the interaction surfaces of two neighboring subunits such that a critical structure of a conserved arginine finger motif is provided in trans relative to the ATP-binding site of the Walker A box of the adjacent subunit. The six ATPase active sites, however, are likely to contribute differentially to the complex helicase activity.</text>
</comment>
<dbReference type="InterPro" id="IPR001208">
    <property type="entry name" value="MCM_dom"/>
</dbReference>
<dbReference type="SMART" id="SM00350">
    <property type="entry name" value="MCM"/>
    <property type="match status" value="1"/>
</dbReference>
<evidence type="ECO:0000256" key="11">
    <source>
        <dbReference type="RuleBase" id="RU368062"/>
    </source>
</evidence>
<dbReference type="PANTHER" id="PTHR11630:SF66">
    <property type="entry name" value="DNA REPLICATION LICENSING FACTOR MCM4"/>
    <property type="match status" value="1"/>
</dbReference>
<dbReference type="InterPro" id="IPR008047">
    <property type="entry name" value="MCM_4"/>
</dbReference>
<dbReference type="Gene3D" id="3.30.1640.10">
    <property type="entry name" value="mini-chromosome maintenance (MCM) complex, chain A, domain 1"/>
    <property type="match status" value="1"/>
</dbReference>
<evidence type="ECO:0000313" key="14">
    <source>
        <dbReference type="EMBL" id="EFA75984.1"/>
    </source>
</evidence>
<accession>D3BRF2</accession>
<evidence type="ECO:0000256" key="9">
    <source>
        <dbReference type="ARBA" id="ARBA00023242"/>
    </source>
</evidence>
<comment type="caution">
    <text evidence="14">The sequence shown here is derived from an EMBL/GenBank/DDBJ whole genome shotgun (WGS) entry which is preliminary data.</text>
</comment>
<evidence type="ECO:0000259" key="13">
    <source>
        <dbReference type="PROSITE" id="PS50051"/>
    </source>
</evidence>
<dbReference type="GO" id="GO:0006271">
    <property type="term" value="P:DNA strand elongation involved in DNA replication"/>
    <property type="evidence" value="ECO:0007669"/>
    <property type="project" value="TreeGrafter"/>
</dbReference>